<dbReference type="InterPro" id="IPR004314">
    <property type="entry name" value="Neprosin"/>
</dbReference>
<proteinExistence type="predicted"/>
<dbReference type="InterPro" id="IPR025521">
    <property type="entry name" value="Neprosin_propep"/>
</dbReference>
<accession>A0AAW2E7F6</accession>
<gene>
    <name evidence="3" type="ORF">SO802_004639</name>
</gene>
<dbReference type="AlphaFoldDB" id="A0AAW2E7F6"/>
<dbReference type="EMBL" id="JAZDWU010000001">
    <property type="protein sequence ID" value="KAL0017570.1"/>
    <property type="molecule type" value="Genomic_DNA"/>
</dbReference>
<sequence>MEKRNTLRLVFVIALLVLSSVDVEGKARKITSEVEGKLKLLNKPAVKSIESEDGDIIDCVDIYKQPAFDHPALKNHKIEMRPSISFPSDTTTAAKNESSQRVLSQIWHKSGSCPKGTIPIRRITRKELLRAASIEHFGREGPRSSFVASTTNNQSSHFVYRNNGTETSYLITLGYSYVGARGNINIWNPRAQSPDEYTTAQIWLKSGPGDSFESIEGGWMVNPKLFSDTQPRIFIRWTLDSYQKTGCINLICSGFVQTSQGIGLGSAIQPTSQRWGNQYEVDIQINMDPNQRRWWLKFGDDVIGYWPFEILTYMQQKAVLVQWGGDVYSKNVKGVKPHTTTAMGSGDHASALLGAACYINKLRILDYSLQLKYPEWVHTDSEEPYCYSSLNYQKSLAFEPTLFFGGPGRSRYYGDIIDCVDIYKQPAFDHLALKNHKIEMRPSISFPSDTTTTAKNESSLPVLPQIWHKSGSCPKGTIPIRRIRRQELLRAASLEHFGREGPRTSSVANTTNNKRSHFTAYLLTTGDSYIGARGLINVWSPRVQSPDEYTTAQIWLKNGPGDTFESIEAGWMVGSLNKTLTPFSSTYLLHMVLLDGYLKTGCINLICPGFVQISQYHGLGSAIQPISQKGGKQFSDPNQRRWWLSFQDEVIGYWPLEIFSYLQQKALFVQWGGDVYSKNVKGVKPHTTTAMGSGDFASGLWGSACFIQNVRIVEDSLQLKYPKWVHTDSEEPDCYSALNYQKDPALEPIFYFGGPGRGPNCL</sequence>
<organism evidence="3 4">
    <name type="scientific">Lithocarpus litseifolius</name>
    <dbReference type="NCBI Taxonomy" id="425828"/>
    <lineage>
        <taxon>Eukaryota</taxon>
        <taxon>Viridiplantae</taxon>
        <taxon>Streptophyta</taxon>
        <taxon>Embryophyta</taxon>
        <taxon>Tracheophyta</taxon>
        <taxon>Spermatophyta</taxon>
        <taxon>Magnoliopsida</taxon>
        <taxon>eudicotyledons</taxon>
        <taxon>Gunneridae</taxon>
        <taxon>Pentapetalae</taxon>
        <taxon>rosids</taxon>
        <taxon>fabids</taxon>
        <taxon>Fagales</taxon>
        <taxon>Fagaceae</taxon>
        <taxon>Lithocarpus</taxon>
    </lineage>
</organism>
<feature type="domain" description="Neprosin PEP catalytic" evidence="2">
    <location>
        <begin position="509"/>
        <end position="762"/>
    </location>
</feature>
<feature type="domain" description="Neprosin PEP catalytic" evidence="2">
    <location>
        <begin position="151"/>
        <end position="411"/>
    </location>
</feature>
<name>A0AAW2E7F6_9ROSI</name>
<dbReference type="PROSITE" id="PS52045">
    <property type="entry name" value="NEPROSIN_PEP_CD"/>
    <property type="match status" value="2"/>
</dbReference>
<feature type="chain" id="PRO_5043744116" description="Neprosin PEP catalytic domain-containing protein" evidence="1">
    <location>
        <begin position="28"/>
        <end position="762"/>
    </location>
</feature>
<evidence type="ECO:0000313" key="4">
    <source>
        <dbReference type="Proteomes" id="UP001459277"/>
    </source>
</evidence>
<evidence type="ECO:0000259" key="2">
    <source>
        <dbReference type="PROSITE" id="PS52045"/>
    </source>
</evidence>
<dbReference type="Proteomes" id="UP001459277">
    <property type="component" value="Unassembled WGS sequence"/>
</dbReference>
<dbReference type="Gene3D" id="3.90.1320.10">
    <property type="entry name" value="Outer-capsid protein sigma 3, large lobe"/>
    <property type="match status" value="2"/>
</dbReference>
<dbReference type="PANTHER" id="PTHR31589">
    <property type="entry name" value="PROTEIN, PUTATIVE (DUF239)-RELATED-RELATED"/>
    <property type="match status" value="1"/>
</dbReference>
<evidence type="ECO:0000256" key="1">
    <source>
        <dbReference type="SAM" id="SignalP"/>
    </source>
</evidence>
<keyword evidence="1" id="KW-0732">Signal</keyword>
<dbReference type="PANTHER" id="PTHR31589:SF2">
    <property type="entry name" value="ASLB (DUF239)-RELATED"/>
    <property type="match status" value="1"/>
</dbReference>
<dbReference type="Pfam" id="PF03080">
    <property type="entry name" value="Neprosin"/>
    <property type="match status" value="2"/>
</dbReference>
<evidence type="ECO:0000313" key="3">
    <source>
        <dbReference type="EMBL" id="KAL0017570.1"/>
    </source>
</evidence>
<dbReference type="InterPro" id="IPR053168">
    <property type="entry name" value="Glutamic_endopeptidase"/>
</dbReference>
<reference evidence="3 4" key="1">
    <citation type="submission" date="2024-01" db="EMBL/GenBank/DDBJ databases">
        <title>A telomere-to-telomere, gap-free genome of sweet tea (Lithocarpus litseifolius).</title>
        <authorList>
            <person name="Zhou J."/>
        </authorList>
    </citation>
    <scope>NUCLEOTIDE SEQUENCE [LARGE SCALE GENOMIC DNA]</scope>
    <source>
        <strain evidence="3">Zhou-2022a</strain>
        <tissue evidence="3">Leaf</tissue>
    </source>
</reference>
<keyword evidence="4" id="KW-1185">Reference proteome</keyword>
<comment type="caution">
    <text evidence="3">The sequence shown here is derived from an EMBL/GenBank/DDBJ whole genome shotgun (WGS) entry which is preliminary data.</text>
</comment>
<dbReference type="Pfam" id="PF14365">
    <property type="entry name" value="Neprosin_AP"/>
    <property type="match status" value="2"/>
</dbReference>
<protein>
    <recommendedName>
        <fullName evidence="2">Neprosin PEP catalytic domain-containing protein</fullName>
    </recommendedName>
</protein>
<feature type="signal peptide" evidence="1">
    <location>
        <begin position="1"/>
        <end position="27"/>
    </location>
</feature>